<dbReference type="Pfam" id="PF02682">
    <property type="entry name" value="CT_C_D"/>
    <property type="match status" value="1"/>
</dbReference>
<sequence length="243" mass="28217">MEYKLINEETIMIYFEQQIDPATFKKVQKVEKYIKEQQHKAIIEIIPSYCSIMLHIDITKQKLIDIVNQLNLEQLNQIDLDDQPKNIKTISLPVLYDGEYGPDIQEVATHNQLSVEEVIHLHTKDAYLIYMLGFMPGFPFLGGLNSQLHTPRRQEPRTHIPAGSVGIANNQTGLYPKQSPGGWQIIGRTPITVFDIFRTPMCLYKSGDYIKFYSIDETTFEQIIAEQQGEFDIEKWVKVQYEY</sequence>
<dbReference type="SUPFAM" id="SSF160467">
    <property type="entry name" value="PH0987 N-terminal domain-like"/>
    <property type="match status" value="1"/>
</dbReference>
<feature type="domain" description="Carboxyltransferase" evidence="4">
    <location>
        <begin position="1"/>
        <end position="204"/>
    </location>
</feature>
<dbReference type="EMBL" id="PZHR01000027">
    <property type="protein sequence ID" value="PTK59173.1"/>
    <property type="molecule type" value="Genomic_DNA"/>
</dbReference>
<dbReference type="InterPro" id="IPR010016">
    <property type="entry name" value="PxpB"/>
</dbReference>
<gene>
    <name evidence="5" type="ORF">BUZ61_06650</name>
</gene>
<protein>
    <submittedName>
        <fullName evidence="5">Allophanate hydrolase</fullName>
    </submittedName>
</protein>
<evidence type="ECO:0000256" key="1">
    <source>
        <dbReference type="ARBA" id="ARBA00022741"/>
    </source>
</evidence>
<dbReference type="SMART" id="SM00796">
    <property type="entry name" value="AHS1"/>
    <property type="match status" value="1"/>
</dbReference>
<dbReference type="InterPro" id="IPR003833">
    <property type="entry name" value="CT_C_D"/>
</dbReference>
<accession>A0A2T4SAZ0</accession>
<name>A0A2T4SAZ0_9STAP</name>
<dbReference type="RefSeq" id="WP_107644200.1">
    <property type="nucleotide sequence ID" value="NZ_PZHR01000027.1"/>
</dbReference>
<dbReference type="Gene3D" id="3.30.1360.40">
    <property type="match status" value="1"/>
</dbReference>
<dbReference type="AlphaFoldDB" id="A0A2T4SAZ0"/>
<evidence type="ECO:0000256" key="3">
    <source>
        <dbReference type="ARBA" id="ARBA00022840"/>
    </source>
</evidence>
<organism evidence="5 6">
    <name type="scientific">Staphylococcus nepalensis</name>
    <dbReference type="NCBI Taxonomy" id="214473"/>
    <lineage>
        <taxon>Bacteria</taxon>
        <taxon>Bacillati</taxon>
        <taxon>Bacillota</taxon>
        <taxon>Bacilli</taxon>
        <taxon>Bacillales</taxon>
        <taxon>Staphylococcaceae</taxon>
        <taxon>Staphylococcus</taxon>
    </lineage>
</organism>
<reference evidence="5 6" key="1">
    <citation type="journal article" date="2016" name="Front. Microbiol.">
        <title>Comprehensive Phylogenetic Analysis of Bovine Non-aureus Staphylococci Species Based on Whole-Genome Sequencing.</title>
        <authorList>
            <person name="Naushad S."/>
            <person name="Barkema H.W."/>
            <person name="Luby C."/>
            <person name="Condas L.A."/>
            <person name="Nobrega D.B."/>
            <person name="Carson D.A."/>
            <person name="De Buck J."/>
        </authorList>
    </citation>
    <scope>NUCLEOTIDE SEQUENCE [LARGE SCALE GENOMIC DNA]</scope>
    <source>
        <strain evidence="5 6">SNUC 4337</strain>
    </source>
</reference>
<dbReference type="GO" id="GO:0016787">
    <property type="term" value="F:hydrolase activity"/>
    <property type="evidence" value="ECO:0007669"/>
    <property type="project" value="UniProtKB-KW"/>
</dbReference>
<evidence type="ECO:0000313" key="5">
    <source>
        <dbReference type="EMBL" id="PTK59173.1"/>
    </source>
</evidence>
<dbReference type="Gene3D" id="2.40.100.10">
    <property type="entry name" value="Cyclophilin-like"/>
    <property type="match status" value="1"/>
</dbReference>
<comment type="caution">
    <text evidence="5">The sequence shown here is derived from an EMBL/GenBank/DDBJ whole genome shotgun (WGS) entry which is preliminary data.</text>
</comment>
<dbReference type="Proteomes" id="UP000240400">
    <property type="component" value="Unassembled WGS sequence"/>
</dbReference>
<dbReference type="PANTHER" id="PTHR34698:SF2">
    <property type="entry name" value="5-OXOPROLINASE SUBUNIT B"/>
    <property type="match status" value="1"/>
</dbReference>
<dbReference type="SUPFAM" id="SSF50891">
    <property type="entry name" value="Cyclophilin-like"/>
    <property type="match status" value="1"/>
</dbReference>
<keyword evidence="1" id="KW-0547">Nucleotide-binding</keyword>
<dbReference type="InterPro" id="IPR029000">
    <property type="entry name" value="Cyclophilin-like_dom_sf"/>
</dbReference>
<keyword evidence="3" id="KW-0067">ATP-binding</keyword>
<proteinExistence type="predicted"/>
<evidence type="ECO:0000259" key="4">
    <source>
        <dbReference type="SMART" id="SM00796"/>
    </source>
</evidence>
<dbReference type="NCBIfam" id="TIGR00370">
    <property type="entry name" value="5-oxoprolinase subunit PxpB"/>
    <property type="match status" value="1"/>
</dbReference>
<evidence type="ECO:0000313" key="6">
    <source>
        <dbReference type="Proteomes" id="UP000240400"/>
    </source>
</evidence>
<dbReference type="OrthoDB" id="9778567at2"/>
<keyword evidence="2 5" id="KW-0378">Hydrolase</keyword>
<dbReference type="PANTHER" id="PTHR34698">
    <property type="entry name" value="5-OXOPROLINASE SUBUNIT B"/>
    <property type="match status" value="1"/>
</dbReference>
<evidence type="ECO:0000256" key="2">
    <source>
        <dbReference type="ARBA" id="ARBA00022801"/>
    </source>
</evidence>
<dbReference type="GO" id="GO:0005524">
    <property type="term" value="F:ATP binding"/>
    <property type="evidence" value="ECO:0007669"/>
    <property type="project" value="UniProtKB-KW"/>
</dbReference>